<evidence type="ECO:0000313" key="4">
    <source>
        <dbReference type="Proteomes" id="UP001159042"/>
    </source>
</evidence>
<keyword evidence="4" id="KW-1185">Reference proteome</keyword>
<dbReference type="InterPro" id="IPR036397">
    <property type="entry name" value="RNaseH_sf"/>
</dbReference>
<dbReference type="InterPro" id="IPR041588">
    <property type="entry name" value="Integrase_H2C2"/>
</dbReference>
<reference evidence="3 4" key="1">
    <citation type="journal article" date="2023" name="Insect Mol. Biol.">
        <title>Genome sequencing provides insights into the evolution of gene families encoding plant cell wall-degrading enzymes in longhorned beetles.</title>
        <authorList>
            <person name="Shin N.R."/>
            <person name="Okamura Y."/>
            <person name="Kirsch R."/>
            <person name="Pauchet Y."/>
        </authorList>
    </citation>
    <scope>NUCLEOTIDE SEQUENCE [LARGE SCALE GENOMIC DNA]</scope>
    <source>
        <strain evidence="3">EAD_L_NR</strain>
    </source>
</reference>
<dbReference type="InterPro" id="IPR011604">
    <property type="entry name" value="PDDEXK-like_dom_sf"/>
</dbReference>
<dbReference type="GO" id="GO:0015074">
    <property type="term" value="P:DNA integration"/>
    <property type="evidence" value="ECO:0007669"/>
    <property type="project" value="InterPro"/>
</dbReference>
<dbReference type="SUPFAM" id="SSF53098">
    <property type="entry name" value="Ribonuclease H-like"/>
    <property type="match status" value="1"/>
</dbReference>
<dbReference type="GO" id="GO:0006281">
    <property type="term" value="P:DNA repair"/>
    <property type="evidence" value="ECO:0007669"/>
    <property type="project" value="UniProtKB-ARBA"/>
</dbReference>
<dbReference type="CDD" id="cd22343">
    <property type="entry name" value="PDDEXK_lambda_exonuclease-like"/>
    <property type="match status" value="1"/>
</dbReference>
<accession>A0AAV8VEA5</accession>
<dbReference type="PANTHER" id="PTHR37984:SF5">
    <property type="entry name" value="PROTEIN NYNRIN-LIKE"/>
    <property type="match status" value="1"/>
</dbReference>
<dbReference type="PANTHER" id="PTHR37984">
    <property type="entry name" value="PROTEIN CBG26694"/>
    <property type="match status" value="1"/>
</dbReference>
<dbReference type="GO" id="GO:0003964">
    <property type="term" value="F:RNA-directed DNA polymerase activity"/>
    <property type="evidence" value="ECO:0007669"/>
    <property type="project" value="UniProtKB-EC"/>
</dbReference>
<dbReference type="InterPro" id="IPR019080">
    <property type="entry name" value="YqaJ_viral_recombinase"/>
</dbReference>
<evidence type="ECO:0000313" key="3">
    <source>
        <dbReference type="EMBL" id="KAJ8912411.1"/>
    </source>
</evidence>
<dbReference type="InterPro" id="IPR012337">
    <property type="entry name" value="RNaseH-like_sf"/>
</dbReference>
<gene>
    <name evidence="3" type="ORF">NQ315_013478</name>
</gene>
<dbReference type="InterPro" id="IPR050951">
    <property type="entry name" value="Retrovirus_Pol_polyprotein"/>
</dbReference>
<sequence length="698" mass="79792">MRETTLCANRVKRNNATKYGTDNEPLARAQFKQEYDVKVITCGLFVDKQYCMLAASPDGLVGNDGLIEIKCPKVSSDMHPKNAIQTKVIKCCTIDENNLLSLKENHDYYYQIQGQLHVTQRSYCYFIIWSPIGMLVQKANDVSELNSVATLSAVSRSRFRDEKLGALSSPSAENQAFLRSIFFGTVTKILVGVTTEVEPHEDTMQVFSITNGTRPLLQINTKIITSKKDIRFKVVHIAGKHNELPDFLSRNPETEAAEDHPVEDRNMYDVQILDEEPDPRQGRNTLFERVLDGQEDDEECRADRQRLLHVQLNGPQNDNERRVAAQYFVENGKLWKRKSDVQRALVVPTQLRDLVLDEYHDSVLAAHPGRDETLTAIQRAYFWQDMQRDVGDYVQSCLVCASTKRGAIQTKAPLRPRIPTQPGHTWSIDVLGPYPQTVRTKKEYILVAVDLFTKWVEAEAVLRATHVEVIAFVDSIAARFGYPAVIITDNGGVFRSAQWERYLQEKHVEAYFAPIYHQRANPVERRVQELKKVLRVNRVETHRWDQHLSEALFSLRTRKNAATGQTASELVYGENLKRPGEWTIPPEVVPPQERNQEIRRQRLQQARRRQEVYARNLFPEPMEAGTEFAPGSQVLTRVWTKPADGNPFHATWTGPHQVITRHGNNTYTVERDGLQVRIHVDDLRPPPPARGNAAHPQE</sequence>
<dbReference type="FunFam" id="1.10.340.70:FF:000001">
    <property type="entry name" value="Retrovirus-related Pol polyprotein from transposon gypsy-like Protein"/>
    <property type="match status" value="1"/>
</dbReference>
<dbReference type="SUPFAM" id="SSF52980">
    <property type="entry name" value="Restriction endonuclease-like"/>
    <property type="match status" value="1"/>
</dbReference>
<organism evidence="3 4">
    <name type="scientific">Exocentrus adspersus</name>
    <dbReference type="NCBI Taxonomy" id="1586481"/>
    <lineage>
        <taxon>Eukaryota</taxon>
        <taxon>Metazoa</taxon>
        <taxon>Ecdysozoa</taxon>
        <taxon>Arthropoda</taxon>
        <taxon>Hexapoda</taxon>
        <taxon>Insecta</taxon>
        <taxon>Pterygota</taxon>
        <taxon>Neoptera</taxon>
        <taxon>Endopterygota</taxon>
        <taxon>Coleoptera</taxon>
        <taxon>Polyphaga</taxon>
        <taxon>Cucujiformia</taxon>
        <taxon>Chrysomeloidea</taxon>
        <taxon>Cerambycidae</taxon>
        <taxon>Lamiinae</taxon>
        <taxon>Acanthocinini</taxon>
        <taxon>Exocentrus</taxon>
    </lineage>
</organism>
<dbReference type="Gene3D" id="3.90.320.10">
    <property type="match status" value="1"/>
</dbReference>
<dbReference type="GO" id="GO:0003676">
    <property type="term" value="F:nucleic acid binding"/>
    <property type="evidence" value="ECO:0007669"/>
    <property type="project" value="InterPro"/>
</dbReference>
<dbReference type="EC" id="2.7.7.49" evidence="1"/>
<proteinExistence type="predicted"/>
<dbReference type="Proteomes" id="UP001159042">
    <property type="component" value="Unassembled WGS sequence"/>
</dbReference>
<protein>
    <recommendedName>
        <fullName evidence="1">RNA-directed DNA polymerase</fullName>
        <ecNumber evidence="1">2.7.7.49</ecNumber>
    </recommendedName>
</protein>
<dbReference type="Pfam" id="PF00665">
    <property type="entry name" value="rve"/>
    <property type="match status" value="1"/>
</dbReference>
<dbReference type="InterPro" id="IPR001584">
    <property type="entry name" value="Integrase_cat-core"/>
</dbReference>
<dbReference type="Gene3D" id="1.10.340.70">
    <property type="match status" value="1"/>
</dbReference>
<name>A0AAV8VEA5_9CUCU</name>
<dbReference type="InterPro" id="IPR011335">
    <property type="entry name" value="Restrct_endonuc-II-like"/>
</dbReference>
<dbReference type="AlphaFoldDB" id="A0AAV8VEA5"/>
<dbReference type="PROSITE" id="PS50994">
    <property type="entry name" value="INTEGRASE"/>
    <property type="match status" value="1"/>
</dbReference>
<dbReference type="Pfam" id="PF17921">
    <property type="entry name" value="Integrase_H2C2"/>
    <property type="match status" value="1"/>
</dbReference>
<evidence type="ECO:0000256" key="1">
    <source>
        <dbReference type="ARBA" id="ARBA00012493"/>
    </source>
</evidence>
<comment type="caution">
    <text evidence="3">The sequence shown here is derived from an EMBL/GenBank/DDBJ whole genome shotgun (WGS) entry which is preliminary data.</text>
</comment>
<dbReference type="EMBL" id="JANEYG010000131">
    <property type="protein sequence ID" value="KAJ8912411.1"/>
    <property type="molecule type" value="Genomic_DNA"/>
</dbReference>
<evidence type="ECO:0000259" key="2">
    <source>
        <dbReference type="PROSITE" id="PS50994"/>
    </source>
</evidence>
<dbReference type="Pfam" id="PF09588">
    <property type="entry name" value="YqaJ"/>
    <property type="match status" value="1"/>
</dbReference>
<feature type="domain" description="Integrase catalytic" evidence="2">
    <location>
        <begin position="418"/>
        <end position="575"/>
    </location>
</feature>
<dbReference type="Gene3D" id="3.30.420.10">
    <property type="entry name" value="Ribonuclease H-like superfamily/Ribonuclease H"/>
    <property type="match status" value="1"/>
</dbReference>